<evidence type="ECO:0000313" key="3">
    <source>
        <dbReference type="Proteomes" id="UP000008387"/>
    </source>
</evidence>
<keyword evidence="1" id="KW-0472">Membrane</keyword>
<evidence type="ECO:0000313" key="2">
    <source>
        <dbReference type="EMBL" id="CCB79779.1"/>
    </source>
</evidence>
<dbReference type="EMBL" id="FR871757">
    <property type="protein sequence ID" value="CCB79779.1"/>
    <property type="molecule type" value="Genomic_DNA"/>
</dbReference>
<accession>F8KQ52</accession>
<sequence>MDGVLGGRCYQHGRSGVKSPLGLASAVFLAHALNLLWLLNIQTPVLFDNKIAPSKECFWDC</sequence>
<feature type="transmembrane region" description="Helical" evidence="1">
    <location>
        <begin position="21"/>
        <end position="39"/>
    </location>
</feature>
<reference evidence="2 3" key="1">
    <citation type="journal article" date="2011" name="J. Bacteriol.">
        <title>Genome sequence of Helicobacter bizzozeronii strain CIII-1, an isolate from human gastric mucosa.</title>
        <authorList>
            <person name="Schott T."/>
            <person name="Rossi M."/>
            <person name="Hanninen M.L."/>
        </authorList>
    </citation>
    <scope>NUCLEOTIDE SEQUENCE [LARGE SCALE GENOMIC DNA]</scope>
    <source>
        <strain evidence="2 3">CIII-1</strain>
    </source>
</reference>
<organism evidence="2 3">
    <name type="scientific">Helicobacter bizzozeronii (strain CIII-1)</name>
    <dbReference type="NCBI Taxonomy" id="1002804"/>
    <lineage>
        <taxon>Bacteria</taxon>
        <taxon>Pseudomonadati</taxon>
        <taxon>Campylobacterota</taxon>
        <taxon>Epsilonproteobacteria</taxon>
        <taxon>Campylobacterales</taxon>
        <taxon>Helicobacteraceae</taxon>
        <taxon>Helicobacter</taxon>
    </lineage>
</organism>
<keyword evidence="3" id="KW-1185">Reference proteome</keyword>
<dbReference type="KEGG" id="hbi:HBZC1_07930"/>
<evidence type="ECO:0000256" key="1">
    <source>
        <dbReference type="SAM" id="Phobius"/>
    </source>
</evidence>
<name>F8KQ52_HELBC</name>
<dbReference type="Proteomes" id="UP000008387">
    <property type="component" value="Chromosome"/>
</dbReference>
<protein>
    <submittedName>
        <fullName evidence="2">Uncharacterized protein</fullName>
    </submittedName>
</protein>
<dbReference type="STRING" id="1002804.HBZC1_07930"/>
<dbReference type="HOGENOM" id="CLU_2916180_0_0_7"/>
<dbReference type="AlphaFoldDB" id="F8KQ52"/>
<keyword evidence="1" id="KW-1133">Transmembrane helix</keyword>
<gene>
    <name evidence="2" type="ordered locus">HBZC1_07930</name>
</gene>
<keyword evidence="1" id="KW-0812">Transmembrane</keyword>
<proteinExistence type="predicted"/>